<protein>
    <recommendedName>
        <fullName evidence="4">Ketoreductase domain-containing protein</fullName>
    </recommendedName>
</protein>
<dbReference type="PRINTS" id="PR00081">
    <property type="entry name" value="GDHRDH"/>
</dbReference>
<evidence type="ECO:0000256" key="2">
    <source>
        <dbReference type="ARBA" id="ARBA00023002"/>
    </source>
</evidence>
<keyword evidence="6" id="KW-1185">Reference proteome</keyword>
<evidence type="ECO:0000313" key="5">
    <source>
        <dbReference type="EMBL" id="KAG5659599.1"/>
    </source>
</evidence>
<dbReference type="InterPro" id="IPR002347">
    <property type="entry name" value="SDR_fam"/>
</dbReference>
<dbReference type="Proteomes" id="UP000782241">
    <property type="component" value="Unassembled WGS sequence"/>
</dbReference>
<dbReference type="CDD" id="cd05374">
    <property type="entry name" value="17beta-HSD-like_SDR_c"/>
    <property type="match status" value="1"/>
</dbReference>
<evidence type="ECO:0000256" key="1">
    <source>
        <dbReference type="ARBA" id="ARBA00006484"/>
    </source>
</evidence>
<organism evidence="5 6">
    <name type="scientific">Fusarium avenaceum</name>
    <dbReference type="NCBI Taxonomy" id="40199"/>
    <lineage>
        <taxon>Eukaryota</taxon>
        <taxon>Fungi</taxon>
        <taxon>Dikarya</taxon>
        <taxon>Ascomycota</taxon>
        <taxon>Pezizomycotina</taxon>
        <taxon>Sordariomycetes</taxon>
        <taxon>Hypocreomycetidae</taxon>
        <taxon>Hypocreales</taxon>
        <taxon>Nectriaceae</taxon>
        <taxon>Fusarium</taxon>
        <taxon>Fusarium tricinctum species complex</taxon>
    </lineage>
</organism>
<evidence type="ECO:0000259" key="4">
    <source>
        <dbReference type="SMART" id="SM00822"/>
    </source>
</evidence>
<dbReference type="Pfam" id="PF00106">
    <property type="entry name" value="adh_short"/>
    <property type="match status" value="2"/>
</dbReference>
<dbReference type="InterPro" id="IPR057326">
    <property type="entry name" value="KR_dom"/>
</dbReference>
<dbReference type="AlphaFoldDB" id="A0A9P7H0N0"/>
<feature type="domain" description="Ketoreductase" evidence="4">
    <location>
        <begin position="29"/>
        <end position="211"/>
    </location>
</feature>
<feature type="region of interest" description="Disordered" evidence="3">
    <location>
        <begin position="715"/>
        <end position="751"/>
    </location>
</feature>
<feature type="compositionally biased region" description="Low complexity" evidence="3">
    <location>
        <begin position="715"/>
        <end position="731"/>
    </location>
</feature>
<dbReference type="PANTHER" id="PTHR43976">
    <property type="entry name" value="SHORT CHAIN DEHYDROGENASE"/>
    <property type="match status" value="1"/>
</dbReference>
<dbReference type="InterPro" id="IPR051911">
    <property type="entry name" value="SDR_oxidoreductase"/>
</dbReference>
<feature type="compositionally biased region" description="Polar residues" evidence="3">
    <location>
        <begin position="732"/>
        <end position="751"/>
    </location>
</feature>
<dbReference type="InterPro" id="IPR036291">
    <property type="entry name" value="NAD(P)-bd_dom_sf"/>
</dbReference>
<dbReference type="EMBL" id="JAGPUO010000011">
    <property type="protein sequence ID" value="KAG5659599.1"/>
    <property type="molecule type" value="Genomic_DNA"/>
</dbReference>
<comment type="caution">
    <text evidence="5">The sequence shown here is derived from an EMBL/GenBank/DDBJ whole genome shotgun (WGS) entry which is preliminary data.</text>
</comment>
<comment type="similarity">
    <text evidence="1">Belongs to the short-chain dehydrogenases/reductases (SDR) family.</text>
</comment>
<keyword evidence="2" id="KW-0560">Oxidoreductase</keyword>
<dbReference type="SMART" id="SM00822">
    <property type="entry name" value="PKS_KR"/>
    <property type="match status" value="1"/>
</dbReference>
<name>A0A9P7H0N0_9HYPO</name>
<dbReference type="GO" id="GO:0016491">
    <property type="term" value="F:oxidoreductase activity"/>
    <property type="evidence" value="ECO:0007669"/>
    <property type="project" value="UniProtKB-KW"/>
</dbReference>
<accession>A0A9P7H0N0</accession>
<proteinExistence type="inferred from homology"/>
<dbReference type="SUPFAM" id="SSF51735">
    <property type="entry name" value="NAD(P)-binding Rossmann-fold domains"/>
    <property type="match status" value="2"/>
</dbReference>
<dbReference type="PANTHER" id="PTHR43976:SF16">
    <property type="entry name" value="SHORT-CHAIN DEHYDROGENASE_REDUCTASE FAMILY PROTEIN"/>
    <property type="match status" value="1"/>
</dbReference>
<evidence type="ECO:0000256" key="3">
    <source>
        <dbReference type="SAM" id="MobiDB-lite"/>
    </source>
</evidence>
<reference evidence="5" key="1">
    <citation type="submission" date="2021-04" db="EMBL/GenBank/DDBJ databases">
        <title>Draft genome of Fusarium avenaceum strain F156N33, isolated from an atmospheric sample in Virginia.</title>
        <authorList>
            <person name="Yang S."/>
            <person name="Vinatzer B.A."/>
            <person name="Coleman J."/>
        </authorList>
    </citation>
    <scope>NUCLEOTIDE SEQUENCE</scope>
    <source>
        <strain evidence="5">F156N33</strain>
    </source>
</reference>
<sequence length="778" mass="82198">MKQCAETSILGMFTIASTGTTHIMSQYKKLVLITGANQGVGYETAKNLLLSSVKYHVILGSRDEAKGEAAAEELRSMEHIRGTVSSMQIDVIDDDSVDAAAQTLASEWGRLDILVNNAGIVSMASPPTRETFRNILETNLVGALSVTEAFLPLLRKAEHKPPRLIFVTSSTGSIAQASNPDSPLHNSGAAEYRSSKAGLNMLMTLYNVRLKPEGFLVFGVDPGLCATNFTGDPESLKNRGAAEPVEGGDRVARVIRGEKDGDVGKAIGVDGVNPCGFGESLVRQLRAAGDNVVASGRNADTKLSHLKETGAAILDLDVTSSPGVVKAKIDEAWGIYNGIDVVVNNAGYILSGAIEELTQEDMEKSFQVNFHGPMNITRAVLPHLRKRGSGTLLYVSSQAAWHADPSASGCCSSKFALEGAVECLAKELAIFAPGLKVLLVEPGYCRTPVFNNIQHVEARVPEYASFNEAVRQAEATLTANSPGDPEKAVARMIDLVKKRGFAEGKIVPLRVPLGSDSWSRMKSKCEETLEICRDWEDLVKSTLFIYVAKMPSSLTTSIYIMGDPGYPLIANVVGADVTATTYVLNCQPPTATGENDGNDDEDDYYCGLYNMTVTVGPHASKTLPAGAASTGSFDMFMSMPDDEHDFKISLHCDMSRTVLKECTTINIGGNDDGHPTATFTGTKDNGEMFPMAYVPITVTAGAELLDVTHTGAAKATTTATDSQTAADATKTGGASSADSGTETSGAATPLSTSGASSLVARFLGAMSVAGIAAALVMS</sequence>
<evidence type="ECO:0000313" key="6">
    <source>
        <dbReference type="Proteomes" id="UP000782241"/>
    </source>
</evidence>
<dbReference type="Gene3D" id="3.40.50.720">
    <property type="entry name" value="NAD(P)-binding Rossmann-like Domain"/>
    <property type="match status" value="2"/>
</dbReference>
<gene>
    <name evidence="5" type="ORF">KAF25_002158</name>
</gene>